<dbReference type="InterPro" id="IPR017441">
    <property type="entry name" value="Protein_kinase_ATP_BS"/>
</dbReference>
<dbReference type="Pfam" id="PF00069">
    <property type="entry name" value="Pkinase"/>
    <property type="match status" value="1"/>
</dbReference>
<dbReference type="GO" id="GO:0004672">
    <property type="term" value="F:protein kinase activity"/>
    <property type="evidence" value="ECO:0007669"/>
    <property type="project" value="InterPro"/>
</dbReference>
<keyword evidence="1 3" id="KW-0547">Nucleotide-binding</keyword>
<protein>
    <submittedName>
        <fullName evidence="5">Protein kinase, putative</fullName>
    </submittedName>
</protein>
<dbReference type="SMR" id="A0A1G4I4P2"/>
<keyword evidence="2 3" id="KW-0067">ATP-binding</keyword>
<dbReference type="FunFam" id="1.10.510.10:FF:000660">
    <property type="entry name" value="Mitogen-activated protein kinase 5"/>
    <property type="match status" value="1"/>
</dbReference>
<evidence type="ECO:0000256" key="1">
    <source>
        <dbReference type="ARBA" id="ARBA00022741"/>
    </source>
</evidence>
<keyword evidence="6" id="KW-1185">Reference proteome</keyword>
<keyword evidence="5" id="KW-0808">Transferase</keyword>
<dbReference type="EMBL" id="CZPT02000615">
    <property type="protein sequence ID" value="SCU66781.1"/>
    <property type="molecule type" value="Genomic_DNA"/>
</dbReference>
<dbReference type="InterPro" id="IPR050117">
    <property type="entry name" value="MAPK"/>
</dbReference>
<evidence type="ECO:0000313" key="5">
    <source>
        <dbReference type="EMBL" id="SCU66781.1"/>
    </source>
</evidence>
<dbReference type="PROSITE" id="PS00107">
    <property type="entry name" value="PROTEIN_KINASE_ATP"/>
    <property type="match status" value="1"/>
</dbReference>
<evidence type="ECO:0000259" key="4">
    <source>
        <dbReference type="PROSITE" id="PS50011"/>
    </source>
</evidence>
<evidence type="ECO:0000256" key="2">
    <source>
        <dbReference type="ARBA" id="ARBA00022840"/>
    </source>
</evidence>
<gene>
    <name evidence="5" type="ORF">TEOVI_000546300</name>
</gene>
<sequence length="373" mass="42206">MNSNAPLIFDVPPVFKVESIIGQGSYGVVCKALYGIDQIAIKKIPNYTKSDETARRVLREIEILQNLQFCEQVVECRLLFRPTSREKDVYVVMNFLPSDLSSVIKNKSVPLNEKIICYITCQLLLALRAMHRCNVLHRDLSPRNILVNHDSQVFVCDFGLSRFFDPDEQLSFGVVTQWYRAPEIILDAEYDAANDIWGVGVIVCELVLRRHLFPGKWNDSADQLNHIFHLVGTPPASVFEQGQPFARASANARKYALSVVEKKPCSPMLQELLRSSPLFQSNEVESHSVIDLAVKLLSFNPRDRPTADDALRHPWFDQFRSFIGEMIETQDGHGVGTMQLSACGTLPVEDVVKRIEELVPIFSQDLLVSDDED</sequence>
<dbReference type="RefSeq" id="XP_067078185.1">
    <property type="nucleotide sequence ID" value="XM_067222084.1"/>
</dbReference>
<dbReference type="PROSITE" id="PS00109">
    <property type="entry name" value="PROTEIN_KINASE_TYR"/>
    <property type="match status" value="1"/>
</dbReference>
<feature type="binding site" evidence="3">
    <location>
        <position position="43"/>
    </location>
    <ligand>
        <name>ATP</name>
        <dbReference type="ChEBI" id="CHEBI:30616"/>
    </ligand>
</feature>
<dbReference type="Proteomes" id="UP000195570">
    <property type="component" value="Unassembled WGS sequence"/>
</dbReference>
<comment type="caution">
    <text evidence="5">The sequence shown here is derived from an EMBL/GenBank/DDBJ whole genome shotgun (WGS) entry which is preliminary data.</text>
</comment>
<dbReference type="AlphaFoldDB" id="A0A1G4I4P2"/>
<evidence type="ECO:0000313" key="6">
    <source>
        <dbReference type="Proteomes" id="UP000195570"/>
    </source>
</evidence>
<dbReference type="SUPFAM" id="SSF56112">
    <property type="entry name" value="Protein kinase-like (PK-like)"/>
    <property type="match status" value="1"/>
</dbReference>
<proteinExistence type="predicted"/>
<feature type="domain" description="Protein kinase" evidence="4">
    <location>
        <begin position="15"/>
        <end position="316"/>
    </location>
</feature>
<organism evidence="5 6">
    <name type="scientific">Trypanosoma equiperdum</name>
    <dbReference type="NCBI Taxonomy" id="5694"/>
    <lineage>
        <taxon>Eukaryota</taxon>
        <taxon>Discoba</taxon>
        <taxon>Euglenozoa</taxon>
        <taxon>Kinetoplastea</taxon>
        <taxon>Metakinetoplastina</taxon>
        <taxon>Trypanosomatida</taxon>
        <taxon>Trypanosomatidae</taxon>
        <taxon>Trypanosoma</taxon>
    </lineage>
</organism>
<dbReference type="VEuPathDB" id="TriTrypDB:TEOVI_000546300"/>
<dbReference type="GeneID" id="92379403"/>
<evidence type="ECO:0000256" key="3">
    <source>
        <dbReference type="PROSITE-ProRule" id="PRU10141"/>
    </source>
</evidence>
<keyword evidence="5" id="KW-0418">Kinase</keyword>
<dbReference type="InterPro" id="IPR008266">
    <property type="entry name" value="Tyr_kinase_AS"/>
</dbReference>
<reference evidence="5" key="1">
    <citation type="submission" date="2016-09" db="EMBL/GenBank/DDBJ databases">
        <authorList>
            <person name="Hebert L."/>
            <person name="Moumen B."/>
        </authorList>
    </citation>
    <scope>NUCLEOTIDE SEQUENCE [LARGE SCALE GENOMIC DNA]</scope>
    <source>
        <strain evidence="5">OVI</strain>
    </source>
</reference>
<dbReference type="InterPro" id="IPR000719">
    <property type="entry name" value="Prot_kinase_dom"/>
</dbReference>
<dbReference type="FunFam" id="3.30.200.20:FF:000850">
    <property type="entry name" value="Protein kinase, putative"/>
    <property type="match status" value="1"/>
</dbReference>
<dbReference type="Gene3D" id="3.30.200.20">
    <property type="entry name" value="Phosphorylase Kinase, domain 1"/>
    <property type="match status" value="1"/>
</dbReference>
<dbReference type="Gene3D" id="1.10.510.10">
    <property type="entry name" value="Transferase(Phosphotransferase) domain 1"/>
    <property type="match status" value="1"/>
</dbReference>
<dbReference type="PANTHER" id="PTHR24055">
    <property type="entry name" value="MITOGEN-ACTIVATED PROTEIN KINASE"/>
    <property type="match status" value="1"/>
</dbReference>
<dbReference type="PROSITE" id="PS50011">
    <property type="entry name" value="PROTEIN_KINASE_DOM"/>
    <property type="match status" value="1"/>
</dbReference>
<dbReference type="InterPro" id="IPR011009">
    <property type="entry name" value="Kinase-like_dom_sf"/>
</dbReference>
<accession>A0A1G4I4P2</accession>
<dbReference type="GO" id="GO:0005524">
    <property type="term" value="F:ATP binding"/>
    <property type="evidence" value="ECO:0007669"/>
    <property type="project" value="UniProtKB-UniRule"/>
</dbReference>
<name>A0A1G4I4P2_TRYEQ</name>